<dbReference type="STRING" id="5364.A0A5C3N113"/>
<dbReference type="EMBL" id="ML213511">
    <property type="protein sequence ID" value="TFK51304.1"/>
    <property type="molecule type" value="Genomic_DNA"/>
</dbReference>
<dbReference type="PROSITE" id="PS50181">
    <property type="entry name" value="FBOX"/>
    <property type="match status" value="1"/>
</dbReference>
<proteinExistence type="predicted"/>
<feature type="domain" description="F-box" evidence="1">
    <location>
        <begin position="18"/>
        <end position="71"/>
    </location>
</feature>
<dbReference type="OrthoDB" id="2745718at2759"/>
<reference evidence="2 3" key="1">
    <citation type="journal article" date="2019" name="Nat. Ecol. Evol.">
        <title>Megaphylogeny resolves global patterns of mushroom evolution.</title>
        <authorList>
            <person name="Varga T."/>
            <person name="Krizsan K."/>
            <person name="Foldi C."/>
            <person name="Dima B."/>
            <person name="Sanchez-Garcia M."/>
            <person name="Sanchez-Ramirez S."/>
            <person name="Szollosi G.J."/>
            <person name="Szarkandi J.G."/>
            <person name="Papp V."/>
            <person name="Albert L."/>
            <person name="Andreopoulos W."/>
            <person name="Angelini C."/>
            <person name="Antonin V."/>
            <person name="Barry K.W."/>
            <person name="Bougher N.L."/>
            <person name="Buchanan P."/>
            <person name="Buyck B."/>
            <person name="Bense V."/>
            <person name="Catcheside P."/>
            <person name="Chovatia M."/>
            <person name="Cooper J."/>
            <person name="Damon W."/>
            <person name="Desjardin D."/>
            <person name="Finy P."/>
            <person name="Geml J."/>
            <person name="Haridas S."/>
            <person name="Hughes K."/>
            <person name="Justo A."/>
            <person name="Karasinski D."/>
            <person name="Kautmanova I."/>
            <person name="Kiss B."/>
            <person name="Kocsube S."/>
            <person name="Kotiranta H."/>
            <person name="LaButti K.M."/>
            <person name="Lechner B.E."/>
            <person name="Liimatainen K."/>
            <person name="Lipzen A."/>
            <person name="Lukacs Z."/>
            <person name="Mihaltcheva S."/>
            <person name="Morgado L.N."/>
            <person name="Niskanen T."/>
            <person name="Noordeloos M.E."/>
            <person name="Ohm R.A."/>
            <person name="Ortiz-Santana B."/>
            <person name="Ovrebo C."/>
            <person name="Racz N."/>
            <person name="Riley R."/>
            <person name="Savchenko A."/>
            <person name="Shiryaev A."/>
            <person name="Soop K."/>
            <person name="Spirin V."/>
            <person name="Szebenyi C."/>
            <person name="Tomsovsky M."/>
            <person name="Tulloss R.E."/>
            <person name="Uehling J."/>
            <person name="Grigoriev I.V."/>
            <person name="Vagvolgyi C."/>
            <person name="Papp T."/>
            <person name="Martin F.M."/>
            <person name="Miettinen O."/>
            <person name="Hibbett D.S."/>
            <person name="Nagy L.G."/>
        </authorList>
    </citation>
    <scope>NUCLEOTIDE SEQUENCE [LARGE SCALE GENOMIC DNA]</scope>
    <source>
        <strain evidence="2 3">OMC1185</strain>
    </source>
</reference>
<evidence type="ECO:0000313" key="3">
    <source>
        <dbReference type="Proteomes" id="UP000305948"/>
    </source>
</evidence>
<dbReference type="SUPFAM" id="SSF81383">
    <property type="entry name" value="F-box domain"/>
    <property type="match status" value="1"/>
</dbReference>
<evidence type="ECO:0000259" key="1">
    <source>
        <dbReference type="PROSITE" id="PS50181"/>
    </source>
</evidence>
<gene>
    <name evidence="2" type="ORF">OE88DRAFT_1659202</name>
</gene>
<dbReference type="CDD" id="cd09917">
    <property type="entry name" value="F-box_SF"/>
    <property type="match status" value="1"/>
</dbReference>
<dbReference type="AlphaFoldDB" id="A0A5C3N113"/>
<protein>
    <recommendedName>
        <fullName evidence="1">F-box domain-containing protein</fullName>
    </recommendedName>
</protein>
<dbReference type="InterPro" id="IPR036047">
    <property type="entry name" value="F-box-like_dom_sf"/>
</dbReference>
<dbReference type="Pfam" id="PF12937">
    <property type="entry name" value="F-box-like"/>
    <property type="match status" value="1"/>
</dbReference>
<dbReference type="Proteomes" id="UP000305948">
    <property type="component" value="Unassembled WGS sequence"/>
</dbReference>
<dbReference type="InterPro" id="IPR001810">
    <property type="entry name" value="F-box_dom"/>
</dbReference>
<dbReference type="SUPFAM" id="SSF101908">
    <property type="entry name" value="Putative isomerase YbhE"/>
    <property type="match status" value="1"/>
</dbReference>
<accession>A0A5C3N113</accession>
<organism evidence="2 3">
    <name type="scientific">Heliocybe sulcata</name>
    <dbReference type="NCBI Taxonomy" id="5364"/>
    <lineage>
        <taxon>Eukaryota</taxon>
        <taxon>Fungi</taxon>
        <taxon>Dikarya</taxon>
        <taxon>Basidiomycota</taxon>
        <taxon>Agaricomycotina</taxon>
        <taxon>Agaricomycetes</taxon>
        <taxon>Gloeophyllales</taxon>
        <taxon>Gloeophyllaceae</taxon>
        <taxon>Heliocybe</taxon>
    </lineage>
</organism>
<evidence type="ECO:0000313" key="2">
    <source>
        <dbReference type="EMBL" id="TFK51304.1"/>
    </source>
</evidence>
<sequence>MADDRDGETGMMDINETSFKLLDLPPELVILILRSLDWISILQCAATCKFLYSLTQTAEIRYLLELAYDGLLPHPSASETDAHACLAALRSRRAAWKYLQWKGVSTVVVPGPCQAYELVGGVFAKSMHAGPGVVPGSQHFLFSWLPTSQGPVNAPSGGGVSNEGSQFDFARGSNNRSTIVRNDIGIPTRDFAIDPTQDLIVLIEHDDGPTLTSPHAIVQIHLRTLSTNVYHPNTTCPIFRHVTPFRIGNAFIQIVDDVVGLFFWADGPGLLIWSWKDGRVCVYDTEPTLNPAAWDFAFLSPRAYMITYTGAPGSIELFTFSTESQAPSGPVLTDNATGLSSYYARDARVGENNRTPKKVAVLLLPPTQLAVPLINFATHTGEEFLSTGMRSAIEY</sequence>
<keyword evidence="3" id="KW-1185">Reference proteome</keyword>
<name>A0A5C3N113_9AGAM</name>